<feature type="coiled-coil region" evidence="4">
    <location>
        <begin position="1361"/>
        <end position="1399"/>
    </location>
</feature>
<comment type="caution">
    <text evidence="7">The sequence shown here is derived from an EMBL/GenBank/DDBJ whole genome shotgun (WGS) entry which is preliminary data.</text>
</comment>
<dbReference type="CDD" id="cd00176">
    <property type="entry name" value="SPEC"/>
    <property type="match status" value="10"/>
</dbReference>
<keyword evidence="8" id="KW-1185">Reference proteome</keyword>
<feature type="coiled-coil region" evidence="4">
    <location>
        <begin position="4334"/>
        <end position="4361"/>
    </location>
</feature>
<dbReference type="PROSITE" id="PS50021">
    <property type="entry name" value="CH"/>
    <property type="match status" value="2"/>
</dbReference>
<evidence type="ECO:0000313" key="8">
    <source>
        <dbReference type="Proteomes" id="UP001159428"/>
    </source>
</evidence>
<dbReference type="Gene3D" id="1.20.58.60">
    <property type="match status" value="21"/>
</dbReference>
<dbReference type="SMART" id="SM00150">
    <property type="entry name" value="SPEC"/>
    <property type="match status" value="24"/>
</dbReference>
<feature type="region of interest" description="Disordered" evidence="5">
    <location>
        <begin position="2425"/>
        <end position="2445"/>
    </location>
</feature>
<accession>A0AAU9XZ86</accession>
<dbReference type="GO" id="GO:0003779">
    <property type="term" value="F:actin binding"/>
    <property type="evidence" value="ECO:0007669"/>
    <property type="project" value="UniProtKB-KW"/>
</dbReference>
<feature type="coiled-coil region" evidence="4">
    <location>
        <begin position="4620"/>
        <end position="4654"/>
    </location>
</feature>
<feature type="coiled-coil region" evidence="4">
    <location>
        <begin position="380"/>
        <end position="417"/>
    </location>
</feature>
<feature type="domain" description="Calponin-homology (CH)" evidence="6">
    <location>
        <begin position="154"/>
        <end position="260"/>
    </location>
</feature>
<dbReference type="FunFam" id="1.10.418.10:FF:000048">
    <property type="entry name" value="Short stop, isoform B"/>
    <property type="match status" value="1"/>
</dbReference>
<dbReference type="InterPro" id="IPR002017">
    <property type="entry name" value="Spectrin_repeat"/>
</dbReference>
<evidence type="ECO:0000256" key="3">
    <source>
        <dbReference type="ARBA" id="ARBA00023203"/>
    </source>
</evidence>
<dbReference type="InterPro" id="IPR036872">
    <property type="entry name" value="CH_dom_sf"/>
</dbReference>
<feature type="coiled-coil region" evidence="4">
    <location>
        <begin position="3443"/>
        <end position="3529"/>
    </location>
</feature>
<dbReference type="Proteomes" id="UP001159428">
    <property type="component" value="Unassembled WGS sequence"/>
</dbReference>
<dbReference type="InterPro" id="IPR041615">
    <property type="entry name" value="Desmoplakin_SH3"/>
</dbReference>
<evidence type="ECO:0000256" key="1">
    <source>
        <dbReference type="ARBA" id="ARBA00022553"/>
    </source>
</evidence>
<sequence length="4792" mass="549490">MSRPTTPIHGRPRSRSGTRSPSNVADRAVCKIADHRDAVQKKTFTKWVNNHLQKVNVRILDLYEELRDGTNLLLLLELLCKINLPRERGQLRFHRLQNVQTALEFLQSQQVKLVNIRSEDIVDGNPKLTLGLIWTIILHYQISEVEVVGKQEQMTAKDALLLWAKKVTQGYPSVDVGNFTTSWRDGLAFNAIIHRYRPDLVDFSKLNKASPDQNLEYSFHVAEKELGVPRLLDVEDLANTEQPDEKSIMTYVSSLYEVFPKEPTVQESLQDNEKLFKFEEYCNLAKALVVEINKVEQKMEKQRFPKTIHGIKELIVEYNRYRISEFPEMEASRHSLKMVFRELQALYGPMATWLEFPYECSPRELEVSWTKLVETQDNYNKSLRIELTRLEQMHQVAEKIQKEATLVDASLDDIEERIKSEEEVGNTVDSETRRKHFYQIEKSLVMFETSIKHMLSGVDILVAGRYSRADEIRIKVLSIERRWSEMKDRLEARSTKVLTYQTYSTTDGKKMKLELPVEKTVVSTEETTPSLEDLEEVTTRRKVITITKRTYRSSGGTPTETRTTVARIMSAEGLSDDGSDSTTSTQGRTRVRMKFAALDGAGDKSQRLDAMLTWLRETKDAIEKEDFGLDLPSAQRHQQNHHAQHDAVLAFKDELDKLKQLEAEDRSLSEKIIEIHEEYAALVKSSVNRINYLKSLVEFMSEATKELIWMNQREEPEVSRDWSITDHDIEDLQAHGENLEFDVRDREPHYNMLLTKGENLVQSGHPAPEPIEAYLNAMRSQWWWLTQLLVAFQQHVRNAEMYQQYFQDAHTTEKKMIQLIDRLNSEYDVQNISSRDAAEQALNNLTEMKQELVDFKDVVSSLQLLSKKVVPLPQRKSKLKGKVLVDPVCSYKNMQNVVNKGEECLLLDNSEHHSWKITNASSRQCEVPSVCFVIPAPDVEATEFSTRLEIQYKHLLTLWRTRHWNLKQALSKEQVFTQVKIIKSTSPEKGKIPLLTGSKDVEQLWKEIQMPDDQEIAGITERLEPASVSLNEHAIEPETMFETQTVPTLDKQSAQSTLNDLLAWVNRSEEVLKTKSLETLNQRSLSSTLQQVEKLQEEQKQRTPQYDSLTQSVVTQMDPQLQSKLGLLSEKWRNVKKEANGWHKMLVFLLNIAELVTDLENSLRRVEVILIQQPGLTANLKDIQHQTKVIQEILQTEIEPRKDKTDDIRRSLPDLKEFDKARVQAVLERWEAARNEIDNRLGGLVKAEHKLEQFQAGLQNELDWLKRVEEKVQDRGWNTDPSNAESVMEELTSLYTDIRSQQVPIKTLCTVGHEYTDESQMWEKNLEDYRHSLHHLPESREAVNPLLESAQKGREEIISSLMSMNARYEKLLNEVQLAMENLVETLKRHGKEHKEVEEACLQWCTSIQHLLDWLSDTEKILLTQSASPADVKQLEEQIEEQKRFTKAVYERKKPVEVMLEQSKQFLKGSGQLLSPTKKAELDSKMSILEARWGRLQAELDNRYMRLVRIHEKLTNFEELLHPFLAWLKKAEDQASAILLDAKNIQRAQDKLLIHKHFVDDVKDHEKDLKEVNQSGEDFLHEAKVFHAELERSVATLESTDVASPAQVSIAVPNEKSWVLENKLADINERYSRLLLLISEQGTILDRSWRQLREYDSQATQVLPWLNKAEDTLARYMAQPVKSDPTAIKQQITELKVLQTEVNLHQAEIVAVGVLGHSVQGLIRTPEFERGKTISQRYDELCANISVYQEKLQAALTTSQNFKDGLDVAIKALTELKKQLDKVTPVSRNLIELRNQAQRFKILQVEVNRNGTSVEALNEMFNSQKKKQKESKLKQLNKLWVEVLERSDNRKEELKSVFIMIAKDFERWELGMIKRLDAGELVTSDILVFEEKLQHFQDEVEKMRPAFQSVNQGGHELINLEKNKQQSIILETLDRVNKNWQTLAIKLLNTTAKFDELQEQSEKFYTVYKTVTVWLDTIEVRLVSIPPVGLDPDVLSAQMKEQKALQNEAVNYKAQIDLLVGLGKVIISITSQHPGETPQTPLEGDLTSVRTRYDDVWKQLETRNVTLETTVLQMEKYRRLVRNITIFLGRTEKRLGKLEPVAGDTDTIRRQISDHKTLQKEIAQNKGDVELLLKAGNDLLEDREGAAGSEEIQEEIANVRSRMEFIVVASNDRQKELESTWSTVKNLDESVQSLTVQIKQRRSEIEALLSEDDPKNVSRRVKALNHEISSLKYQLANTNESGQEVIRHLEDTEQNPRSVVDKVTGVNNQWDQLQTQLLELKNRFEFKDDESPTDSDSSRPFKVTTVKKNLLDTFEVPKSGKTEPAAERTNVLLSPRPFELGKPVAKSSDSDGRVEDKSPFGVTAVEMGTVESLNFEVPSKSRPETKQEEFEWGRPLLGASSDEEDYEDNDGETVVFESAQPVYLEEEPGEVSISLQSSGDKSDDPDEEVIEEYVDEDGRQVKRIAKLTTTKTILRVERQMPDLEMDVDIPPEPKEEVEEYTDEHGQRITRVMRTSHTTTMKTVLRDGSMKVVLKPDDVDDSKLREDPEEGEQIVMIASDAGRRTQKLRKSVFTTQLKGTLQPVNVAFPSEEESDMPSPKLPAESGMEVGDEDERGEPEERPEVKENVFSVHFEKKVIIPELSSSLEEIPQSNLLPTKTDDHSPKAIDKNKDNRGPQVFESAAPVYHDLVPSPDDRTEEESPEEVEEYLDENGVRVRRIVRRYVTTTGIRRQQIEPEQVEFSMAQTGDGSLGQVEEYIDENGVRVRRTVRRDVTTTSIRRQQIEPEKVEFSIAQTGDGSPEQVEEYIDENGVRVRRTVRRDVTTTSIRRQQIEPEKVEFSIAQTGDGSPEQVEEYIDENGVRVRRTQIEPEQVEFSIAQTGDGSPEQVEEYIDENGVRVRRTVRRDVTTTSIRRQQIEPEKVEFSIAQTGDGSPEQVEEYIDENGVRVRRTVRRDVTTTSFRRQQIEPESRVETVFYSKQTGDGSPEQVEEYIDENGVRVRRTVRRDVTTTSFRRQQIEPEKVEFSIAQTGDGSPEQVEEYIDENGVRVRRTVRRVVTTTSIKREGQQIEPEEVGLTLPQTGDESPEEVEEYIDENGVRVRRSVRRVVTTTSIKREGQQIEPEEVGFTLPQTGGESPEEVEEYVDENGVRVRRTITTTSIIRKSGDEQKKDLDVAPTTIELPVSHTEHDAPEEFEEYVDEHGVRIRRVVTRTVTRTVHHGSVEGTIGMQRPVEEVVPYEETETVETITPESTVFNQAELTSSRRVSIPYQTTVVQRYLVVIETLYQYVLEHKSLIFIYSSRHMRFNFVLENFLQWMLTTLKKLSWMRAVSWKVDEIKTQLQEIKDIENEIADRAPVIENFTKVSEVLVETAQPGDKEELSREVNHVTEALSSIVDRTADRRRSLENVAPLADDFHDALQNLSEVISKIEDKLNTQRAFGAEPEKIQEEIEKIKNLQSELNNSAERAHVTGEALLSLQDPSTDMAAVRSQMDALSSRVDALKGKMTRFEEHYDEHMRKANEFQLAVERLLAKFGGKKEELLAIDIDTTDGQAVKKRLEELEAFHEEISKHKPLLTSATLTGDWLIRNAHRSSALLPNGEPESEAIPRDVQEKLDMIKENFHVLEIKIREQRLYLSSLSPQQQRLFALPVDHQPVEEALNHFISWLSRAKEVASNYKPLKPDLITLKDEEIAITADRRDVLMHEPSYNSLVRKATEFLQKSGPGPKQDEISAKVEDVKKRWEELKKTTNERHAQIADVLPLAQKYHDNSQNVKDVVTLAETELGSYLGVSPDVEIAKQELQNIKGVLKAVEKRERDVKRMNEVGAELAEKLDNYHGMSSEARNDQQTTNDRYERIRLELLNREKLIEAQVNSSDQFMTALQELEMDLTGVDAAIADESVGSDSEELKRQLAELQASKVALAQRRPKLGSLQSDGLALMKDNKENEKFVDATKSKVQSVTDLYCNIEDRIKNRIAHVQTALYRCQGFNEALDDFERWLYDTESRFQALGMLSIKPSVIKKQGSGLKVIKEDIELHALLYEELRKAGFDMLTRADSIPDKSNIELRLADVKNRWESLRAGIDERNRSLGKLVPSVFGYVEVRKEVITWLSESEKKFDELALGFGDVGDLTIMSQKQEQLKALREDMENHRPVFQNLLTMSEALIGVCHELLINNDVVMVIGEVEEVKRRWEALNTKVLGGEKELRNSNKTLALVQEALQPMQQVMAEAEGILGTEPKVGFNIGQAKEELIKVNKCIDVLEKTEIKLLRLSKQVTNNEYIITIIKDNRVMQIRLKERKVKLEKYIRTVEVFQGAGNEIETKVMGIMSFVSVEVVVTDLDNIRDQLQHVQNLEEEVVIHRRKIDTMEETGEWIIRENNGEPEVISEVHSSINRAKSTINEVTVKLTDRRRRLETALTEKQRVFDTFDDFDRRVVKLDKSLTRAKPVSAEFVVIKEQRASHEIVTREVGRLRPISDYLFPAAESLLGKAEEAPDKKQFETRVVATRSLWEGVRVRSDNRHVVIEQVFPLAHNYDDAYRALNIWLRETEQKVINLAPVLCNFESLIGQRKNLTALQEDVKNHAPVYEFFISAATALSNACDAANITEGLEPIKMLNQEVTNRWQVMTAVVETKKSEIDNVQQQLKQYEDAAEKVKRMLNRAETTLASPSELGADVNKAKANRDTVKTLLSVFENGKDDVDSLNEAGQKLVHSVDHQLVNSSPVQDQLSALNASYKDLYDKLEAEELKLEQVIENAEDFQTAIFEFEAWLPKVSAAVQQFEPISSNLGGIKKQLKEAEARILN</sequence>
<dbReference type="CDD" id="cd21188">
    <property type="entry name" value="CH_PLEC-like_rpt1"/>
    <property type="match status" value="1"/>
</dbReference>
<feature type="compositionally biased region" description="Basic and acidic residues" evidence="5">
    <location>
        <begin position="2656"/>
        <end position="2672"/>
    </location>
</feature>
<keyword evidence="4" id="KW-0175">Coiled coil</keyword>
<feature type="region of interest" description="Disordered" evidence="5">
    <location>
        <begin position="2648"/>
        <end position="2707"/>
    </location>
</feature>
<dbReference type="Gene3D" id="1.10.418.10">
    <property type="entry name" value="Calponin-like domain"/>
    <property type="match status" value="2"/>
</dbReference>
<dbReference type="InterPro" id="IPR001715">
    <property type="entry name" value="CH_dom"/>
</dbReference>
<feature type="region of interest" description="Disordered" evidence="5">
    <location>
        <begin position="1"/>
        <end position="25"/>
    </location>
</feature>
<feature type="compositionally biased region" description="Acidic residues" evidence="5">
    <location>
        <begin position="2694"/>
        <end position="2707"/>
    </location>
</feature>
<evidence type="ECO:0000259" key="6">
    <source>
        <dbReference type="PROSITE" id="PS50021"/>
    </source>
</evidence>
<dbReference type="Gene3D" id="2.30.30.40">
    <property type="entry name" value="SH3 Domains"/>
    <property type="match status" value="1"/>
</dbReference>
<feature type="region of interest" description="Disordered" evidence="5">
    <location>
        <begin position="2586"/>
        <end position="2622"/>
    </location>
</feature>
<keyword evidence="1" id="KW-0597">Phosphoprotein</keyword>
<keyword evidence="2" id="KW-0677">Repeat</keyword>
<name>A0AAU9XZ86_9CNID</name>
<proteinExistence type="predicted"/>
<dbReference type="Pfam" id="PF17902">
    <property type="entry name" value="SH3_10"/>
    <property type="match status" value="1"/>
</dbReference>
<dbReference type="SUPFAM" id="SSF47576">
    <property type="entry name" value="Calponin-homology domain, CH-domain"/>
    <property type="match status" value="1"/>
</dbReference>
<dbReference type="SUPFAM" id="SSF46966">
    <property type="entry name" value="Spectrin repeat"/>
    <property type="match status" value="22"/>
</dbReference>
<gene>
    <name evidence="7" type="ORF">PMEA_00035447</name>
</gene>
<evidence type="ECO:0000256" key="2">
    <source>
        <dbReference type="ARBA" id="ARBA00022737"/>
    </source>
</evidence>
<dbReference type="SMART" id="SM00033">
    <property type="entry name" value="CH"/>
    <property type="match status" value="2"/>
</dbReference>
<dbReference type="FunFam" id="1.10.418.10:FF:000001">
    <property type="entry name" value="Actinin alpha 1"/>
    <property type="match status" value="1"/>
</dbReference>
<evidence type="ECO:0000256" key="5">
    <source>
        <dbReference type="SAM" id="MobiDB-lite"/>
    </source>
</evidence>
<dbReference type="Pfam" id="PF00307">
    <property type="entry name" value="CH"/>
    <property type="match status" value="2"/>
</dbReference>
<dbReference type="InterPro" id="IPR001589">
    <property type="entry name" value="Actinin_actin-bd_CS"/>
</dbReference>
<feature type="coiled-coil region" evidence="4">
    <location>
        <begin position="2190"/>
        <end position="2240"/>
    </location>
</feature>
<reference evidence="7 8" key="1">
    <citation type="submission" date="2022-05" db="EMBL/GenBank/DDBJ databases">
        <authorList>
            <consortium name="Genoscope - CEA"/>
            <person name="William W."/>
        </authorList>
    </citation>
    <scope>NUCLEOTIDE SEQUENCE [LARGE SCALE GENOMIC DNA]</scope>
</reference>
<dbReference type="PROSITE" id="PS00020">
    <property type="entry name" value="ACTININ_2"/>
    <property type="match status" value="1"/>
</dbReference>
<dbReference type="InterPro" id="IPR018159">
    <property type="entry name" value="Spectrin/alpha-actinin"/>
</dbReference>
<protein>
    <recommendedName>
        <fullName evidence="6">Calponin-homology (CH) domain-containing protein</fullName>
    </recommendedName>
</protein>
<dbReference type="PROSITE" id="PS00019">
    <property type="entry name" value="ACTININ_1"/>
    <property type="match status" value="1"/>
</dbReference>
<organism evidence="7 8">
    <name type="scientific">Pocillopora meandrina</name>
    <dbReference type="NCBI Taxonomy" id="46732"/>
    <lineage>
        <taxon>Eukaryota</taxon>
        <taxon>Metazoa</taxon>
        <taxon>Cnidaria</taxon>
        <taxon>Anthozoa</taxon>
        <taxon>Hexacorallia</taxon>
        <taxon>Scleractinia</taxon>
        <taxon>Astrocoeniina</taxon>
        <taxon>Pocilloporidae</taxon>
        <taxon>Pocillopora</taxon>
    </lineage>
</organism>
<feature type="coiled-coil region" evidence="4">
    <location>
        <begin position="4714"/>
        <end position="4751"/>
    </location>
</feature>
<evidence type="ECO:0000256" key="4">
    <source>
        <dbReference type="SAM" id="Coils"/>
    </source>
</evidence>
<dbReference type="PANTHER" id="PTHR11915">
    <property type="entry name" value="SPECTRIN/FILAMIN RELATED CYTOSKELETAL PROTEIN"/>
    <property type="match status" value="1"/>
</dbReference>
<dbReference type="Pfam" id="PF00435">
    <property type="entry name" value="Spectrin"/>
    <property type="match status" value="6"/>
</dbReference>
<evidence type="ECO:0000313" key="7">
    <source>
        <dbReference type="EMBL" id="CAH3163123.1"/>
    </source>
</evidence>
<feature type="coiled-coil region" evidence="4">
    <location>
        <begin position="651"/>
        <end position="678"/>
    </location>
</feature>
<dbReference type="EMBL" id="CALNXJ010000090">
    <property type="protein sequence ID" value="CAH3163123.1"/>
    <property type="molecule type" value="Genomic_DNA"/>
</dbReference>
<dbReference type="Pfam" id="PF21019">
    <property type="entry name" value="Spectrin_3"/>
    <property type="match status" value="1"/>
</dbReference>
<feature type="domain" description="Calponin-homology (CH)" evidence="6">
    <location>
        <begin position="38"/>
        <end position="141"/>
    </location>
</feature>
<keyword evidence="3" id="KW-0009">Actin-binding</keyword>